<evidence type="ECO:0000256" key="4">
    <source>
        <dbReference type="ARBA" id="ARBA00022729"/>
    </source>
</evidence>
<dbReference type="InterPro" id="IPR057336">
    <property type="entry name" value="GerAC_N"/>
</dbReference>
<keyword evidence="7" id="KW-0449">Lipoprotein</keyword>
<keyword evidence="4" id="KW-0732">Signal</keyword>
<dbReference type="GO" id="GO:0016020">
    <property type="term" value="C:membrane"/>
    <property type="evidence" value="ECO:0007669"/>
    <property type="project" value="UniProtKB-SubCell"/>
</dbReference>
<evidence type="ECO:0000313" key="10">
    <source>
        <dbReference type="EMBL" id="SHH32792.1"/>
    </source>
</evidence>
<comment type="similarity">
    <text evidence="2">Belongs to the GerABKC lipoprotein family.</text>
</comment>
<feature type="domain" description="Spore germination protein N-terminal" evidence="9">
    <location>
        <begin position="23"/>
        <end position="201"/>
    </location>
</feature>
<dbReference type="STRING" id="1123350.SAMN02744040_01618"/>
<dbReference type="InterPro" id="IPR008844">
    <property type="entry name" value="Spore_GerAC-like"/>
</dbReference>
<dbReference type="GO" id="GO:0009847">
    <property type="term" value="P:spore germination"/>
    <property type="evidence" value="ECO:0007669"/>
    <property type="project" value="InterPro"/>
</dbReference>
<dbReference type="EMBL" id="FQXH01000016">
    <property type="protein sequence ID" value="SHH32792.1"/>
    <property type="molecule type" value="Genomic_DNA"/>
</dbReference>
<name>A0A1M5S2B0_9FIRM</name>
<evidence type="ECO:0000313" key="11">
    <source>
        <dbReference type="Proteomes" id="UP000242520"/>
    </source>
</evidence>
<gene>
    <name evidence="10" type="ORF">SAMN02744040_01618</name>
</gene>
<evidence type="ECO:0000259" key="9">
    <source>
        <dbReference type="Pfam" id="PF25198"/>
    </source>
</evidence>
<evidence type="ECO:0000256" key="5">
    <source>
        <dbReference type="ARBA" id="ARBA00023136"/>
    </source>
</evidence>
<evidence type="ECO:0000256" key="1">
    <source>
        <dbReference type="ARBA" id="ARBA00004635"/>
    </source>
</evidence>
<evidence type="ECO:0000259" key="8">
    <source>
        <dbReference type="Pfam" id="PF05504"/>
    </source>
</evidence>
<comment type="subcellular location">
    <subcellularLocation>
        <location evidence="1">Membrane</location>
        <topology evidence="1">Lipid-anchor</topology>
    </subcellularLocation>
</comment>
<feature type="domain" description="Spore germination GerAC-like C-terminal" evidence="8">
    <location>
        <begin position="214"/>
        <end position="380"/>
    </location>
</feature>
<keyword evidence="11" id="KW-1185">Reference proteome</keyword>
<keyword evidence="5" id="KW-0472">Membrane</keyword>
<dbReference type="InterPro" id="IPR046953">
    <property type="entry name" value="Spore_GerAC-like_C"/>
</dbReference>
<evidence type="ECO:0000256" key="2">
    <source>
        <dbReference type="ARBA" id="ARBA00007886"/>
    </source>
</evidence>
<evidence type="ECO:0000256" key="7">
    <source>
        <dbReference type="ARBA" id="ARBA00023288"/>
    </source>
</evidence>
<keyword evidence="6" id="KW-0564">Palmitate</keyword>
<keyword evidence="3" id="KW-0309">Germination</keyword>
<dbReference type="AlphaFoldDB" id="A0A1M5S2B0"/>
<dbReference type="OrthoDB" id="2569624at2"/>
<dbReference type="Pfam" id="PF05504">
    <property type="entry name" value="Spore_GerAC"/>
    <property type="match status" value="1"/>
</dbReference>
<protein>
    <submittedName>
        <fullName evidence="10">Germination protein, Ger(X)C family</fullName>
    </submittedName>
</protein>
<organism evidence="10 11">
    <name type="scientific">Tepidibacter thalassicus DSM 15285</name>
    <dbReference type="NCBI Taxonomy" id="1123350"/>
    <lineage>
        <taxon>Bacteria</taxon>
        <taxon>Bacillati</taxon>
        <taxon>Bacillota</taxon>
        <taxon>Clostridia</taxon>
        <taxon>Peptostreptococcales</taxon>
        <taxon>Peptostreptococcaceae</taxon>
        <taxon>Tepidibacter</taxon>
    </lineage>
</organism>
<reference evidence="11" key="1">
    <citation type="submission" date="2016-11" db="EMBL/GenBank/DDBJ databases">
        <authorList>
            <person name="Varghese N."/>
            <person name="Submissions S."/>
        </authorList>
    </citation>
    <scope>NUCLEOTIDE SEQUENCE [LARGE SCALE GENOMIC DNA]</scope>
    <source>
        <strain evidence="11">DSM 15285</strain>
    </source>
</reference>
<dbReference type="Proteomes" id="UP000242520">
    <property type="component" value="Unassembled WGS sequence"/>
</dbReference>
<accession>A0A1M5S2B0</accession>
<evidence type="ECO:0000256" key="3">
    <source>
        <dbReference type="ARBA" id="ARBA00022544"/>
    </source>
</evidence>
<sequence length="383" mass="43788">MKRKITALIFVFLSITLLSGCWDKVEINTRGFVIGLGIDKVSEKEKKKDSDVVKVAFKIPNVAMLGIKQTLTKDASFYWEAQGEAIDTAMNEIQSKSPFDLDFSHNKVIILGQDLLSDSDLFRQALDGIDRNRFFSRKLFLLGSKEKAVDIIRVKPTEQPIIGAYYTNILRSAVRNGTVVDGTLNKIIKDINENKAVVFPLTSVTKDKKRTDINGAFVIKDYKLVGELTAEESRFLNMVIKENYNIMNMHVNYKNVPVVYNITSTKRRLKVREKDNNLVLDLFIDTEGDIIQHKLGVKGMVANDKGIREVECLCENKLKNDIKMLITKLQKNYNADVIGVRSYLYKFNPSLYKKVADDWDHYFADMELNIKVNSKIRRIGIVR</sequence>
<dbReference type="PANTHER" id="PTHR35789:SF1">
    <property type="entry name" value="SPORE GERMINATION PROTEIN B3"/>
    <property type="match status" value="1"/>
</dbReference>
<dbReference type="NCBIfam" id="TIGR02887">
    <property type="entry name" value="spore_ger_x_C"/>
    <property type="match status" value="1"/>
</dbReference>
<proteinExistence type="inferred from homology"/>
<dbReference type="PROSITE" id="PS51257">
    <property type="entry name" value="PROKAR_LIPOPROTEIN"/>
    <property type="match status" value="1"/>
</dbReference>
<dbReference type="Pfam" id="PF25198">
    <property type="entry name" value="Spore_GerAC_N"/>
    <property type="match status" value="1"/>
</dbReference>
<evidence type="ECO:0000256" key="6">
    <source>
        <dbReference type="ARBA" id="ARBA00023139"/>
    </source>
</evidence>
<dbReference type="Gene3D" id="3.30.300.210">
    <property type="entry name" value="Nutrient germinant receptor protein C, domain 3"/>
    <property type="match status" value="1"/>
</dbReference>
<dbReference type="RefSeq" id="WP_072725374.1">
    <property type="nucleotide sequence ID" value="NZ_FQXH01000016.1"/>
</dbReference>
<dbReference type="PANTHER" id="PTHR35789">
    <property type="entry name" value="SPORE GERMINATION PROTEIN B3"/>
    <property type="match status" value="1"/>
</dbReference>
<dbReference type="InterPro" id="IPR038501">
    <property type="entry name" value="Spore_GerAC_C_sf"/>
</dbReference>